<keyword evidence="5 10" id="KW-0863">Zinc-finger</keyword>
<evidence type="ECO:0000256" key="5">
    <source>
        <dbReference type="ARBA" id="ARBA00022771"/>
    </source>
</evidence>
<dbReference type="Proteomes" id="UP001562425">
    <property type="component" value="Unassembled WGS sequence"/>
</dbReference>
<dbReference type="PROSITE" id="PS00028">
    <property type="entry name" value="ZINC_FINGER_C2H2_1"/>
    <property type="match status" value="8"/>
</dbReference>
<feature type="domain" description="C2H2-type" evidence="11">
    <location>
        <begin position="453"/>
        <end position="480"/>
    </location>
</feature>
<evidence type="ECO:0000256" key="3">
    <source>
        <dbReference type="ARBA" id="ARBA00022723"/>
    </source>
</evidence>
<keyword evidence="8" id="KW-0804">Transcription</keyword>
<evidence type="ECO:0000256" key="9">
    <source>
        <dbReference type="ARBA" id="ARBA00023242"/>
    </source>
</evidence>
<reference evidence="12 13" key="1">
    <citation type="submission" date="2024-05" db="EMBL/GenBank/DDBJ databases">
        <title>Culex pipiens pipiens assembly and annotation.</title>
        <authorList>
            <person name="Alout H."/>
            <person name="Durand T."/>
        </authorList>
    </citation>
    <scope>NUCLEOTIDE SEQUENCE [LARGE SCALE GENOMIC DNA]</scope>
    <source>
        <strain evidence="12">HA-2024</strain>
        <tissue evidence="12">Whole body</tissue>
    </source>
</reference>
<dbReference type="PANTHER" id="PTHR47772">
    <property type="entry name" value="ZINC FINGER PROTEIN 200"/>
    <property type="match status" value="1"/>
</dbReference>
<keyword evidence="13" id="KW-1185">Reference proteome</keyword>
<evidence type="ECO:0000256" key="2">
    <source>
        <dbReference type="ARBA" id="ARBA00006991"/>
    </source>
</evidence>
<feature type="domain" description="C2H2-type" evidence="11">
    <location>
        <begin position="420"/>
        <end position="447"/>
    </location>
</feature>
<evidence type="ECO:0000256" key="4">
    <source>
        <dbReference type="ARBA" id="ARBA00022737"/>
    </source>
</evidence>
<feature type="domain" description="C2H2-type" evidence="11">
    <location>
        <begin position="97"/>
        <end position="124"/>
    </location>
</feature>
<keyword evidence="6" id="KW-0862">Zinc</keyword>
<dbReference type="GO" id="GO:0005634">
    <property type="term" value="C:nucleus"/>
    <property type="evidence" value="ECO:0007669"/>
    <property type="project" value="UniProtKB-SubCell"/>
</dbReference>
<dbReference type="AlphaFoldDB" id="A0ABD1DYW4"/>
<evidence type="ECO:0000256" key="1">
    <source>
        <dbReference type="ARBA" id="ARBA00004123"/>
    </source>
</evidence>
<dbReference type="InterPro" id="IPR036236">
    <property type="entry name" value="Znf_C2H2_sf"/>
</dbReference>
<evidence type="ECO:0000256" key="6">
    <source>
        <dbReference type="ARBA" id="ARBA00022833"/>
    </source>
</evidence>
<organism evidence="12 13">
    <name type="scientific">Culex pipiens pipiens</name>
    <name type="common">Northern house mosquito</name>
    <dbReference type="NCBI Taxonomy" id="38569"/>
    <lineage>
        <taxon>Eukaryota</taxon>
        <taxon>Metazoa</taxon>
        <taxon>Ecdysozoa</taxon>
        <taxon>Arthropoda</taxon>
        <taxon>Hexapoda</taxon>
        <taxon>Insecta</taxon>
        <taxon>Pterygota</taxon>
        <taxon>Neoptera</taxon>
        <taxon>Endopterygota</taxon>
        <taxon>Diptera</taxon>
        <taxon>Nematocera</taxon>
        <taxon>Culicoidea</taxon>
        <taxon>Culicidae</taxon>
        <taxon>Culicinae</taxon>
        <taxon>Culicini</taxon>
        <taxon>Culex</taxon>
        <taxon>Culex</taxon>
    </lineage>
</organism>
<name>A0ABD1DYW4_CULPP</name>
<dbReference type="GO" id="GO:0008270">
    <property type="term" value="F:zinc ion binding"/>
    <property type="evidence" value="ECO:0007669"/>
    <property type="project" value="UniProtKB-KW"/>
</dbReference>
<dbReference type="Gene3D" id="3.30.160.60">
    <property type="entry name" value="Classic Zinc Finger"/>
    <property type="match status" value="6"/>
</dbReference>
<dbReference type="InterPro" id="IPR013087">
    <property type="entry name" value="Znf_C2H2_type"/>
</dbReference>
<dbReference type="FunFam" id="3.30.160.60:FF:000512">
    <property type="entry name" value="zinc finger protein 197 isoform X1"/>
    <property type="match status" value="1"/>
</dbReference>
<evidence type="ECO:0000259" key="11">
    <source>
        <dbReference type="PROSITE" id="PS50157"/>
    </source>
</evidence>
<evidence type="ECO:0000313" key="13">
    <source>
        <dbReference type="Proteomes" id="UP001562425"/>
    </source>
</evidence>
<feature type="domain" description="C2H2-type" evidence="11">
    <location>
        <begin position="214"/>
        <end position="241"/>
    </location>
</feature>
<sequence>MMCRQVLPDATDGGIEQIYIVKTEPGLEDDGGFANMVPETVDEIKAEPKFEDDEEENENPDDYQPDEEVGFQTVDVIRHEDLHDIPLDQQIHKRKEFFCYVCDHDFGSKEGIREHLYTHADQLPYTCEDCDKPISIKSVRDLNQHLEMHKDTTNGSVKCTWCPLRFHSLKGCTFHERTHVNEGSSALEELERRASILSKKKNVKVIVVEGTLRYACDHCDKSYTLLDSLRDHTTTHTDSDKPKKLHVCTICNEVFAFAGGLFTHKLVHSDLLPYKCEYCDKAFKAAIRLIEHRRIHTGERPFVCECGQGFAKNGTMLAHRRKCFRSEYLKSCSCRICGNESFPNYADLVKHVTEQHFEPIPKTKCQFCPALSQNALLLVRHEHRHQMPNVIKCDQCNRIFKNKALLEEHEVTHINSPRSFICDICGMTFNRLKRLQKHKKNHTKVRRKPTKLHCCEMCPKKFSCLGNFRSHQKLHYNEKSRYFIPSLVEAAKPEPDVDENEDLDFGMLVKTEME</sequence>
<comment type="caution">
    <text evidence="12">The sequence shown here is derived from an EMBL/GenBank/DDBJ whole genome shotgun (WGS) entry which is preliminary data.</text>
</comment>
<dbReference type="SMART" id="SM00355">
    <property type="entry name" value="ZnF_C2H2"/>
    <property type="match status" value="11"/>
</dbReference>
<proteinExistence type="inferred from homology"/>
<comment type="similarity">
    <text evidence="2">Belongs to the krueppel C2H2-type zinc-finger protein family.</text>
</comment>
<dbReference type="EMBL" id="JBEHCU010000160">
    <property type="protein sequence ID" value="KAL1404653.1"/>
    <property type="molecule type" value="Genomic_DNA"/>
</dbReference>
<keyword evidence="3" id="KW-0479">Metal-binding</keyword>
<dbReference type="Pfam" id="PF00096">
    <property type="entry name" value="zf-C2H2"/>
    <property type="match status" value="3"/>
</dbReference>
<dbReference type="PANTHER" id="PTHR47772:SF15">
    <property type="entry name" value="REDUCED EXPRESSION 2-RELATED"/>
    <property type="match status" value="1"/>
</dbReference>
<keyword evidence="9" id="KW-0539">Nucleus</keyword>
<protein>
    <recommendedName>
        <fullName evidence="11">C2H2-type domain-containing protein</fullName>
    </recommendedName>
</protein>
<keyword evidence="4" id="KW-0677">Repeat</keyword>
<comment type="subcellular location">
    <subcellularLocation>
        <location evidence="1">Nucleus</location>
    </subcellularLocation>
</comment>
<feature type="domain" description="C2H2-type" evidence="11">
    <location>
        <begin position="246"/>
        <end position="273"/>
    </location>
</feature>
<evidence type="ECO:0000313" key="12">
    <source>
        <dbReference type="EMBL" id="KAL1404653.1"/>
    </source>
</evidence>
<feature type="domain" description="C2H2-type" evidence="11">
    <location>
        <begin position="391"/>
        <end position="418"/>
    </location>
</feature>
<keyword evidence="7" id="KW-0805">Transcription regulation</keyword>
<evidence type="ECO:0000256" key="7">
    <source>
        <dbReference type="ARBA" id="ARBA00023015"/>
    </source>
</evidence>
<dbReference type="Pfam" id="PF13912">
    <property type="entry name" value="zf-C2H2_6"/>
    <property type="match status" value="1"/>
</dbReference>
<gene>
    <name evidence="12" type="ORF">pipiens_005284</name>
</gene>
<dbReference type="PROSITE" id="PS50157">
    <property type="entry name" value="ZINC_FINGER_C2H2_2"/>
    <property type="match status" value="7"/>
</dbReference>
<dbReference type="InterPro" id="IPR050636">
    <property type="entry name" value="C2H2-ZF_domain-containing"/>
</dbReference>
<dbReference type="SUPFAM" id="SSF57667">
    <property type="entry name" value="beta-beta-alpha zinc fingers"/>
    <property type="match status" value="5"/>
</dbReference>
<evidence type="ECO:0000256" key="8">
    <source>
        <dbReference type="ARBA" id="ARBA00023163"/>
    </source>
</evidence>
<evidence type="ECO:0000256" key="10">
    <source>
        <dbReference type="PROSITE-ProRule" id="PRU00042"/>
    </source>
</evidence>
<feature type="domain" description="C2H2-type" evidence="11">
    <location>
        <begin position="274"/>
        <end position="301"/>
    </location>
</feature>
<accession>A0ABD1DYW4</accession>